<name>A0A7D6VF83_9NOCA</name>
<dbReference type="Pfam" id="PF09084">
    <property type="entry name" value="NMT1"/>
    <property type="match status" value="1"/>
</dbReference>
<feature type="domain" description="SsuA/THI5-like" evidence="4">
    <location>
        <begin position="66"/>
        <end position="280"/>
    </location>
</feature>
<keyword evidence="6" id="KW-1185">Reference proteome</keyword>
<comment type="similarity">
    <text evidence="2">Belongs to the bacterial solute-binding protein SsuA/TauA family.</text>
</comment>
<dbReference type="Gene3D" id="3.40.190.10">
    <property type="entry name" value="Periplasmic binding protein-like II"/>
    <property type="match status" value="2"/>
</dbReference>
<protein>
    <submittedName>
        <fullName evidence="5">ABC transporter substrate-binding protein</fullName>
    </submittedName>
</protein>
<dbReference type="KEGG" id="nhu:H0264_16715"/>
<gene>
    <name evidence="5" type="ORF">H0264_16715</name>
</gene>
<comment type="subcellular location">
    <subcellularLocation>
        <location evidence="1">Periplasm</location>
    </subcellularLocation>
</comment>
<accession>A0A7D6VF83</accession>
<evidence type="ECO:0000256" key="2">
    <source>
        <dbReference type="ARBA" id="ARBA00010742"/>
    </source>
</evidence>
<dbReference type="PANTHER" id="PTHR30024">
    <property type="entry name" value="ALIPHATIC SULFONATES-BINDING PROTEIN-RELATED"/>
    <property type="match status" value="1"/>
</dbReference>
<reference evidence="5 6" key="1">
    <citation type="submission" date="2020-07" db="EMBL/GenBank/DDBJ databases">
        <authorList>
            <person name="Zhuang K."/>
            <person name="Ran Y."/>
        </authorList>
    </citation>
    <scope>NUCLEOTIDE SEQUENCE [LARGE SCALE GENOMIC DNA]</scope>
    <source>
        <strain evidence="5 6">WCH-YHL-001</strain>
    </source>
</reference>
<dbReference type="AlphaFoldDB" id="A0A7D6VF83"/>
<evidence type="ECO:0000259" key="4">
    <source>
        <dbReference type="Pfam" id="PF09084"/>
    </source>
</evidence>
<sequence>MASVAGRLESRGVIVKYRKHIAVVLLAVSSLLLATGCRDSRSIPVKDGRPQITIMVGGLEKVIYLPAMLTQQLGNFEANDIDVKLLGEQSGANAETALLTGDVQAVVGFYDHTIDLQAKDQCIKTVVQFADVPGEVELVSKQDAATIKSPADFKGRNLGVTSLGSSTDFLTQALAGQAGLNTSDYTRVKVGAGQTFIAGMNHDGIDAGMTTDPTVAKMVTSGEAEVLIDMRNEQGTRAALGGLYPAASLYMRCETVDSHPEIVQKLANAFVQTLQWIKSHTPEEIAAKMPSQYAGGNPDLYIKSVRDSIVMFNGDGLMKREGAENVLRILGQYSRNVKPVADRIELDATYTNQFVEQALRLPAQ</sequence>
<evidence type="ECO:0000313" key="5">
    <source>
        <dbReference type="EMBL" id="QLY33653.1"/>
    </source>
</evidence>
<organism evidence="5 6">
    <name type="scientific">Nocardia huaxiensis</name>
    <dbReference type="NCBI Taxonomy" id="2755382"/>
    <lineage>
        <taxon>Bacteria</taxon>
        <taxon>Bacillati</taxon>
        <taxon>Actinomycetota</taxon>
        <taxon>Actinomycetes</taxon>
        <taxon>Mycobacteriales</taxon>
        <taxon>Nocardiaceae</taxon>
        <taxon>Nocardia</taxon>
    </lineage>
</organism>
<dbReference type="InterPro" id="IPR015168">
    <property type="entry name" value="SsuA/THI5"/>
</dbReference>
<dbReference type="EMBL" id="CP059399">
    <property type="protein sequence ID" value="QLY33653.1"/>
    <property type="molecule type" value="Genomic_DNA"/>
</dbReference>
<keyword evidence="3" id="KW-0732">Signal</keyword>
<evidence type="ECO:0000256" key="1">
    <source>
        <dbReference type="ARBA" id="ARBA00004418"/>
    </source>
</evidence>
<dbReference type="SUPFAM" id="SSF53850">
    <property type="entry name" value="Periplasmic binding protein-like II"/>
    <property type="match status" value="1"/>
</dbReference>
<dbReference type="GO" id="GO:0042597">
    <property type="term" value="C:periplasmic space"/>
    <property type="evidence" value="ECO:0007669"/>
    <property type="project" value="UniProtKB-SubCell"/>
</dbReference>
<dbReference type="GO" id="GO:0042918">
    <property type="term" value="P:alkanesulfonate transmembrane transport"/>
    <property type="evidence" value="ECO:0007669"/>
    <property type="project" value="TreeGrafter"/>
</dbReference>
<evidence type="ECO:0000313" key="6">
    <source>
        <dbReference type="Proteomes" id="UP000515512"/>
    </source>
</evidence>
<evidence type="ECO:0000256" key="3">
    <source>
        <dbReference type="ARBA" id="ARBA00022729"/>
    </source>
</evidence>
<dbReference type="Proteomes" id="UP000515512">
    <property type="component" value="Chromosome"/>
</dbReference>
<proteinExistence type="inferred from homology"/>
<dbReference type="PANTHER" id="PTHR30024:SF47">
    <property type="entry name" value="TAURINE-BINDING PERIPLASMIC PROTEIN"/>
    <property type="match status" value="1"/>
</dbReference>